<accession>A0AAJ7C987</accession>
<dbReference type="AlphaFoldDB" id="A0AAJ7C987"/>
<evidence type="ECO:0000259" key="5">
    <source>
        <dbReference type="Pfam" id="PF16099"/>
    </source>
</evidence>
<dbReference type="GO" id="GO:0016604">
    <property type="term" value="C:nuclear body"/>
    <property type="evidence" value="ECO:0007669"/>
    <property type="project" value="TreeGrafter"/>
</dbReference>
<name>A0AAJ7C987_CEPCN</name>
<dbReference type="GO" id="GO:0031422">
    <property type="term" value="C:RecQ family helicase-topoisomerase III complex"/>
    <property type="evidence" value="ECO:0007669"/>
    <property type="project" value="TreeGrafter"/>
</dbReference>
<dbReference type="Proteomes" id="UP000694920">
    <property type="component" value="Unplaced"/>
</dbReference>
<evidence type="ECO:0000259" key="4">
    <source>
        <dbReference type="Pfam" id="PF08585"/>
    </source>
</evidence>
<dbReference type="GO" id="GO:0000712">
    <property type="term" value="P:resolution of meiotic recombination intermediates"/>
    <property type="evidence" value="ECO:0007669"/>
    <property type="project" value="TreeGrafter"/>
</dbReference>
<sequence>MGEADELLIRNVKSMLTAKYYKMNDTFLRDCINYFISEHDSQNINEIQDFVIAQWQLNDLREINTENGIFPSNLVRQEITTLTGTYNVQMDKMYDISVSKLKQIHEIRNVSNFNLEVTEAQNNESRDWNPKPKRMYQFFLTDGIQDVIAIEYKPLRQFKDVLLPGIKLMIIGPVVCRKGVILLEEKNIKEIGGEIENLLIPNALENVLARSLNLPENPNPYKENETPPDNLESAFEDEFNVDDIINIENENTVNNYSASTTNAHTDTSTSNEFNDQNKDKNNCQVTLLTNKNTYRNNSNDKPQMQNTKIQNADEFPDDLDEYFELADNFDIDVTESDMLRNTGEKSAIEPRPSTSTKAVDLLITSDETKSMKVEDNKYLVDDIIQFSDDDFELCDNVEIKQINDIERKIENKKEPSIGVEFFDDDFEWCDNVVMQQINDIEREIENKEETGILKKQNTGIQETSTNVSELSQLSLNNTKTDSASSKPTTSSGSSNPIISTVTKNKRPASMVSPTMASPPKVKCVQETPKLSKIDKKITNFTVKLKLDSEEAPKTHISIGDVLMLPVSDCSVRHIIKAKVASFDTLGKKNNCWHLEATLTDGSKNIDITFASEVLERIIGFGVDKFSEMKKKGKADPNIKAELRQALRKAEMFVKQLDSLMELEWSKDKKPTVIKIMSNSIDE</sequence>
<evidence type="ECO:0000256" key="3">
    <source>
        <dbReference type="SAM" id="MobiDB-lite"/>
    </source>
</evidence>
<dbReference type="GeneID" id="107272392"/>
<dbReference type="KEGG" id="ccin:107272392"/>
<dbReference type="Pfam" id="PF16099">
    <property type="entry name" value="RMI1_C"/>
    <property type="match status" value="1"/>
</dbReference>
<dbReference type="SMART" id="SM01161">
    <property type="entry name" value="DUF1767"/>
    <property type="match status" value="1"/>
</dbReference>
<evidence type="ECO:0000313" key="6">
    <source>
        <dbReference type="Proteomes" id="UP000694920"/>
    </source>
</evidence>
<evidence type="ECO:0000256" key="1">
    <source>
        <dbReference type="ARBA" id="ARBA00006395"/>
    </source>
</evidence>
<feature type="region of interest" description="Disordered" evidence="3">
    <location>
        <begin position="260"/>
        <end position="279"/>
    </location>
</feature>
<protein>
    <recommendedName>
        <fullName evidence="2">RecQ-mediated genome instability protein 1</fullName>
    </recommendedName>
</protein>
<dbReference type="PANTHER" id="PTHR14790:SF15">
    <property type="entry name" value="RECQ-MEDIATED GENOME INSTABILITY PROTEIN 1"/>
    <property type="match status" value="1"/>
</dbReference>
<organism evidence="6 7">
    <name type="scientific">Cephus cinctus</name>
    <name type="common">Wheat stem sawfly</name>
    <dbReference type="NCBI Taxonomy" id="211228"/>
    <lineage>
        <taxon>Eukaryota</taxon>
        <taxon>Metazoa</taxon>
        <taxon>Ecdysozoa</taxon>
        <taxon>Arthropoda</taxon>
        <taxon>Hexapoda</taxon>
        <taxon>Insecta</taxon>
        <taxon>Pterygota</taxon>
        <taxon>Neoptera</taxon>
        <taxon>Endopterygota</taxon>
        <taxon>Hymenoptera</taxon>
        <taxon>Cephoidea</taxon>
        <taxon>Cephidae</taxon>
        <taxon>Cephus</taxon>
    </lineage>
</organism>
<feature type="domain" description="RecQ mediated genome instability protein 1 OB-fold" evidence="4">
    <location>
        <begin position="70"/>
        <end position="203"/>
    </location>
</feature>
<keyword evidence="6" id="KW-1185">Reference proteome</keyword>
<dbReference type="Gene3D" id="2.40.50.770">
    <property type="entry name" value="RecQ-mediated genome instability protein Rmi1, C-terminal domain"/>
    <property type="match status" value="1"/>
</dbReference>
<comment type="similarity">
    <text evidence="1">Belongs to the RMI1 family.</text>
</comment>
<dbReference type="InterPro" id="IPR013894">
    <property type="entry name" value="RMI1_OB"/>
</dbReference>
<dbReference type="InterPro" id="IPR042470">
    <property type="entry name" value="RMI1_N_C_sf"/>
</dbReference>
<gene>
    <name evidence="7" type="primary">LOC107272392</name>
</gene>
<feature type="compositionally biased region" description="Polar residues" evidence="3">
    <location>
        <begin position="260"/>
        <end position="274"/>
    </location>
</feature>
<dbReference type="GO" id="GO:0000724">
    <property type="term" value="P:double-strand break repair via homologous recombination"/>
    <property type="evidence" value="ECO:0007669"/>
    <property type="project" value="TreeGrafter"/>
</dbReference>
<proteinExistence type="inferred from homology"/>
<dbReference type="GO" id="GO:0000166">
    <property type="term" value="F:nucleotide binding"/>
    <property type="evidence" value="ECO:0007669"/>
    <property type="project" value="InterPro"/>
</dbReference>
<evidence type="ECO:0000313" key="7">
    <source>
        <dbReference type="RefSeq" id="XP_015604983.1"/>
    </source>
</evidence>
<dbReference type="PANTHER" id="PTHR14790">
    <property type="entry name" value="RECQ-MEDIATED GENOME INSTABILITY PROTEIN 1 RMI1"/>
    <property type="match status" value="1"/>
</dbReference>
<evidence type="ECO:0000256" key="2">
    <source>
        <dbReference type="ARBA" id="ARBA00018987"/>
    </source>
</evidence>
<dbReference type="Pfam" id="PF08585">
    <property type="entry name" value="RMI1_N_C"/>
    <property type="match status" value="1"/>
</dbReference>
<reference evidence="7" key="1">
    <citation type="submission" date="2025-08" db="UniProtKB">
        <authorList>
            <consortium name="RefSeq"/>
        </authorList>
    </citation>
    <scope>IDENTIFICATION</scope>
</reference>
<feature type="compositionally biased region" description="Low complexity" evidence="3">
    <location>
        <begin position="478"/>
        <end position="494"/>
    </location>
</feature>
<feature type="compositionally biased region" description="Polar residues" evidence="3">
    <location>
        <begin position="455"/>
        <end position="477"/>
    </location>
</feature>
<feature type="domain" description="RecQ-mediated genome instability protein 1 C-terminal OB-fold" evidence="5">
    <location>
        <begin position="574"/>
        <end position="675"/>
    </location>
</feature>
<dbReference type="RefSeq" id="XP_015604983.1">
    <property type="nucleotide sequence ID" value="XM_015749497.2"/>
</dbReference>
<feature type="region of interest" description="Disordered" evidence="3">
    <location>
        <begin position="455"/>
        <end position="523"/>
    </location>
</feature>
<dbReference type="InterPro" id="IPR032199">
    <property type="entry name" value="RMI1_C"/>
</dbReference>